<keyword evidence="2" id="KW-1185">Reference proteome</keyword>
<dbReference type="EMBL" id="JBGFFE010000012">
    <property type="protein sequence ID" value="MEY8763883.1"/>
    <property type="molecule type" value="Genomic_DNA"/>
</dbReference>
<dbReference type="RefSeq" id="WP_294182744.1">
    <property type="nucleotide sequence ID" value="NZ_JBGFFE010000012.1"/>
</dbReference>
<evidence type="ECO:0000313" key="1">
    <source>
        <dbReference type="EMBL" id="MEY8763883.1"/>
    </source>
</evidence>
<reference evidence="1 2" key="1">
    <citation type="submission" date="2024-08" db="EMBL/GenBank/DDBJ databases">
        <title>Clostridium lapicellarii sp. nov., and Clostridium renhuaiense sp. nov., two species isolated from the mud in a fermentation cellar used for producing sauce-flavour Chinese liquors.</title>
        <authorList>
            <person name="Yang F."/>
            <person name="Wang H."/>
            <person name="Chen L.Q."/>
            <person name="Zhou N."/>
            <person name="Lu J.J."/>
            <person name="Pu X.X."/>
            <person name="Wan B."/>
            <person name="Wang L."/>
            <person name="Liu S.J."/>
        </authorList>
    </citation>
    <scope>NUCLEOTIDE SEQUENCE [LARGE SCALE GENOMIC DNA]</scope>
    <source>
        <strain evidence="1 2">MT-113</strain>
    </source>
</reference>
<dbReference type="Proteomes" id="UP001565220">
    <property type="component" value="Unassembled WGS sequence"/>
</dbReference>
<proteinExistence type="predicted"/>
<sequence>MSNEQNICSAIRFRDEKRVKYTRNALDGSVEEHDEILSNKAFIENLKDVTFNIIF</sequence>
<protein>
    <submittedName>
        <fullName evidence="1">Uncharacterized protein</fullName>
    </submittedName>
</protein>
<name>A0ABV4DXN0_9CLOT</name>
<gene>
    <name evidence="1" type="ORF">AB8S09_09565</name>
</gene>
<evidence type="ECO:0000313" key="2">
    <source>
        <dbReference type="Proteomes" id="UP001565220"/>
    </source>
</evidence>
<comment type="caution">
    <text evidence="1">The sequence shown here is derived from an EMBL/GenBank/DDBJ whole genome shotgun (WGS) entry which is preliminary data.</text>
</comment>
<accession>A0ABV4DXN0</accession>
<organism evidence="1 2">
    <name type="scientific">Clostridium lapidicellarium</name>
    <dbReference type="NCBI Taxonomy" id="3240931"/>
    <lineage>
        <taxon>Bacteria</taxon>
        <taxon>Bacillati</taxon>
        <taxon>Bacillota</taxon>
        <taxon>Clostridia</taxon>
        <taxon>Eubacteriales</taxon>
        <taxon>Clostridiaceae</taxon>
        <taxon>Clostridium</taxon>
    </lineage>
</organism>